<reference evidence="3" key="1">
    <citation type="submission" date="2025-08" db="UniProtKB">
        <authorList>
            <consortium name="RefSeq"/>
        </authorList>
    </citation>
    <scope>IDENTIFICATION</scope>
    <source>
        <tissue evidence="3">Whole organism</tissue>
    </source>
</reference>
<dbReference type="GeneID" id="113218451"/>
<protein>
    <submittedName>
        <fullName evidence="3">Uncharacterized protein LOC113218451</fullName>
    </submittedName>
</protein>
<accession>A0A9C6X4S4</accession>
<evidence type="ECO:0000313" key="3">
    <source>
        <dbReference type="RefSeq" id="XP_052129123.1"/>
    </source>
</evidence>
<dbReference type="AlphaFoldDB" id="A0A9C6X4S4"/>
<feature type="region of interest" description="Disordered" evidence="1">
    <location>
        <begin position="44"/>
        <end position="99"/>
    </location>
</feature>
<dbReference type="KEGG" id="foc:113218451"/>
<gene>
    <name evidence="3" type="primary">LOC113218451</name>
</gene>
<evidence type="ECO:0000256" key="1">
    <source>
        <dbReference type="SAM" id="MobiDB-lite"/>
    </source>
</evidence>
<sequence length="160" mass="17786">MIRVDSHDLELGILRGGDLQPAGGMADRSQQYEFRQDAANDHVLFDDVPLPGGSPVRDQPLRDPLRDQRDQRDQLSQSYPGAYNNAFADDVGFEDDDLPERRSLGGPVSVLPDYGAVSRAPLPVPTKMTSFLRLDNDFNSLPDVLCEKAEFLSFLRLLSP</sequence>
<organism evidence="2 3">
    <name type="scientific">Frankliniella occidentalis</name>
    <name type="common">Western flower thrips</name>
    <name type="synonym">Euthrips occidentalis</name>
    <dbReference type="NCBI Taxonomy" id="133901"/>
    <lineage>
        <taxon>Eukaryota</taxon>
        <taxon>Metazoa</taxon>
        <taxon>Ecdysozoa</taxon>
        <taxon>Arthropoda</taxon>
        <taxon>Hexapoda</taxon>
        <taxon>Insecta</taxon>
        <taxon>Pterygota</taxon>
        <taxon>Neoptera</taxon>
        <taxon>Paraneoptera</taxon>
        <taxon>Thysanoptera</taxon>
        <taxon>Terebrantia</taxon>
        <taxon>Thripoidea</taxon>
        <taxon>Thripidae</taxon>
        <taxon>Frankliniella</taxon>
    </lineage>
</organism>
<dbReference type="RefSeq" id="XP_052129123.1">
    <property type="nucleotide sequence ID" value="XM_052273163.1"/>
</dbReference>
<feature type="compositionally biased region" description="Basic and acidic residues" evidence="1">
    <location>
        <begin position="59"/>
        <end position="73"/>
    </location>
</feature>
<name>A0A9C6X4S4_FRAOC</name>
<evidence type="ECO:0000313" key="2">
    <source>
        <dbReference type="Proteomes" id="UP000504606"/>
    </source>
</evidence>
<keyword evidence="2" id="KW-1185">Reference proteome</keyword>
<dbReference type="Proteomes" id="UP000504606">
    <property type="component" value="Unplaced"/>
</dbReference>
<proteinExistence type="predicted"/>